<accession>A0ABT2DT57</accession>
<sequence>MAKAIQKKVELKESKNVIFSKLPEFTKDQLLKSQKYLYRRDALNALLDSSKTYSFAQVDEILKKFDKGGN</sequence>
<dbReference type="EMBL" id="JANTOO010000020">
    <property type="protein sequence ID" value="MCS1398083.1"/>
    <property type="molecule type" value="Genomic_DNA"/>
</dbReference>
<gene>
    <name evidence="1" type="ORF">NXZ79_18925</name>
</gene>
<name>A0ABT2DT57_9BACI</name>
<proteinExistence type="predicted"/>
<reference evidence="1 2" key="1">
    <citation type="submission" date="2022-08" db="EMBL/GenBank/DDBJ databases">
        <title>Lysinibacillus sequencing.</title>
        <authorList>
            <person name="Dunlap C."/>
        </authorList>
    </citation>
    <scope>NUCLEOTIDE SEQUENCE [LARGE SCALE GENOMIC DNA]</scope>
    <source>
        <strain evidence="1 2">PB211</strain>
    </source>
</reference>
<keyword evidence="2" id="KW-1185">Reference proteome</keyword>
<evidence type="ECO:0000313" key="1">
    <source>
        <dbReference type="EMBL" id="MCS1398083.1"/>
    </source>
</evidence>
<evidence type="ECO:0000313" key="2">
    <source>
        <dbReference type="Proteomes" id="UP001525021"/>
    </source>
</evidence>
<comment type="caution">
    <text evidence="1">The sequence shown here is derived from an EMBL/GenBank/DDBJ whole genome shotgun (WGS) entry which is preliminary data.</text>
</comment>
<protein>
    <submittedName>
        <fullName evidence="1">Uncharacterized protein</fullName>
    </submittedName>
</protein>
<dbReference type="Proteomes" id="UP001525021">
    <property type="component" value="Unassembled WGS sequence"/>
</dbReference>
<dbReference type="RefSeq" id="WP_139015320.1">
    <property type="nucleotide sequence ID" value="NZ_JANTOO010000020.1"/>
</dbReference>
<organism evidence="1 2">
    <name type="scientific">Lysinibacillus pinottii</name>
    <dbReference type="NCBI Taxonomy" id="2973932"/>
    <lineage>
        <taxon>Bacteria</taxon>
        <taxon>Bacillati</taxon>
        <taxon>Bacillota</taxon>
        <taxon>Bacilli</taxon>
        <taxon>Bacillales</taxon>
        <taxon>Bacillaceae</taxon>
        <taxon>Lysinibacillus</taxon>
    </lineage>
</organism>